<name>A0ACD3BC75_9AGAR</name>
<keyword evidence="2" id="KW-1185">Reference proteome</keyword>
<reference evidence="1 2" key="1">
    <citation type="journal article" date="2019" name="Nat. Ecol. Evol.">
        <title>Megaphylogeny resolves global patterns of mushroom evolution.</title>
        <authorList>
            <person name="Varga T."/>
            <person name="Krizsan K."/>
            <person name="Foldi C."/>
            <person name="Dima B."/>
            <person name="Sanchez-Garcia M."/>
            <person name="Sanchez-Ramirez S."/>
            <person name="Szollosi G.J."/>
            <person name="Szarkandi J.G."/>
            <person name="Papp V."/>
            <person name="Albert L."/>
            <person name="Andreopoulos W."/>
            <person name="Angelini C."/>
            <person name="Antonin V."/>
            <person name="Barry K.W."/>
            <person name="Bougher N.L."/>
            <person name="Buchanan P."/>
            <person name="Buyck B."/>
            <person name="Bense V."/>
            <person name="Catcheside P."/>
            <person name="Chovatia M."/>
            <person name="Cooper J."/>
            <person name="Damon W."/>
            <person name="Desjardin D."/>
            <person name="Finy P."/>
            <person name="Geml J."/>
            <person name="Haridas S."/>
            <person name="Hughes K."/>
            <person name="Justo A."/>
            <person name="Karasinski D."/>
            <person name="Kautmanova I."/>
            <person name="Kiss B."/>
            <person name="Kocsube S."/>
            <person name="Kotiranta H."/>
            <person name="LaButti K.M."/>
            <person name="Lechner B.E."/>
            <person name="Liimatainen K."/>
            <person name="Lipzen A."/>
            <person name="Lukacs Z."/>
            <person name="Mihaltcheva S."/>
            <person name="Morgado L.N."/>
            <person name="Niskanen T."/>
            <person name="Noordeloos M.E."/>
            <person name="Ohm R.A."/>
            <person name="Ortiz-Santana B."/>
            <person name="Ovrebo C."/>
            <person name="Racz N."/>
            <person name="Riley R."/>
            <person name="Savchenko A."/>
            <person name="Shiryaev A."/>
            <person name="Soop K."/>
            <person name="Spirin V."/>
            <person name="Szebenyi C."/>
            <person name="Tomsovsky M."/>
            <person name="Tulloss R.E."/>
            <person name="Uehling J."/>
            <person name="Grigoriev I.V."/>
            <person name="Vagvolgyi C."/>
            <person name="Papp T."/>
            <person name="Martin F.M."/>
            <person name="Miettinen O."/>
            <person name="Hibbett D.S."/>
            <person name="Nagy L.G."/>
        </authorList>
    </citation>
    <scope>NUCLEOTIDE SEQUENCE [LARGE SCALE GENOMIC DNA]</scope>
    <source>
        <strain evidence="1 2">NL-1719</strain>
    </source>
</reference>
<dbReference type="Proteomes" id="UP000308600">
    <property type="component" value="Unassembled WGS sequence"/>
</dbReference>
<evidence type="ECO:0000313" key="2">
    <source>
        <dbReference type="Proteomes" id="UP000308600"/>
    </source>
</evidence>
<dbReference type="EMBL" id="ML208263">
    <property type="protein sequence ID" value="TFK75440.1"/>
    <property type="molecule type" value="Genomic_DNA"/>
</dbReference>
<evidence type="ECO:0000313" key="1">
    <source>
        <dbReference type="EMBL" id="TFK75440.1"/>
    </source>
</evidence>
<protein>
    <submittedName>
        <fullName evidence="1">Uncharacterized protein</fullName>
    </submittedName>
</protein>
<organism evidence="1 2">
    <name type="scientific">Pluteus cervinus</name>
    <dbReference type="NCBI Taxonomy" id="181527"/>
    <lineage>
        <taxon>Eukaryota</taxon>
        <taxon>Fungi</taxon>
        <taxon>Dikarya</taxon>
        <taxon>Basidiomycota</taxon>
        <taxon>Agaricomycotina</taxon>
        <taxon>Agaricomycetes</taxon>
        <taxon>Agaricomycetidae</taxon>
        <taxon>Agaricales</taxon>
        <taxon>Pluteineae</taxon>
        <taxon>Pluteaceae</taxon>
        <taxon>Pluteus</taxon>
    </lineage>
</organism>
<accession>A0ACD3BC75</accession>
<gene>
    <name evidence="1" type="ORF">BDN72DRAFT_885876</name>
</gene>
<proteinExistence type="predicted"/>
<sequence>MLKFLAISAVLILAIGVKAQSPAYGQCGGQGWAGPTTCVSGYTCTFSNQWYSQCLPGSSTPPSPPPTTTTTRTGGGGTPPPPTSTTSSGPAPTGSQIRTVVDPVYHYYLQNNGGKPRLGPEGSSGHFTIGSTISLNNGDGSKVYLNVGNNTASYKPLSFDTTAVTTNWGLEGDTIIIKTPRQLNFIACQANGTTYYDVYLQQGNDTPSGGRCTMVTMHLPCLC</sequence>